<proteinExistence type="predicted"/>
<sequence>MLRTHPQPLPEEGGGQRTVARDFEALFIAQMLKAARSAQLTDDPLAPDDGAFRDAQDRDLAQRLATAAPLGVAKLLK</sequence>
<dbReference type="Proteomes" id="UP000317894">
    <property type="component" value="Unassembled WGS sequence"/>
</dbReference>
<dbReference type="AlphaFoldDB" id="A0A552UEM8"/>
<reference evidence="1 2" key="1">
    <citation type="submission" date="2019-07" db="EMBL/GenBank/DDBJ databases">
        <title>Novel species isolated from glacier.</title>
        <authorList>
            <person name="Liu Q."/>
            <person name="Xin Y.-H."/>
        </authorList>
    </citation>
    <scope>NUCLEOTIDE SEQUENCE [LARGE SCALE GENOMIC DNA]</scope>
    <source>
        <strain evidence="1 2">LB1R16</strain>
    </source>
</reference>
<keyword evidence="2" id="KW-1185">Reference proteome</keyword>
<dbReference type="RefSeq" id="WP_143554223.1">
    <property type="nucleotide sequence ID" value="NZ_VJWA01000001.1"/>
</dbReference>
<organism evidence="1 2">
    <name type="scientific">Glacieibacterium frigidum</name>
    <dbReference type="NCBI Taxonomy" id="2593303"/>
    <lineage>
        <taxon>Bacteria</taxon>
        <taxon>Pseudomonadati</taxon>
        <taxon>Pseudomonadota</taxon>
        <taxon>Alphaproteobacteria</taxon>
        <taxon>Sphingomonadales</taxon>
        <taxon>Sphingosinicellaceae</taxon>
        <taxon>Glacieibacterium</taxon>
    </lineage>
</organism>
<comment type="caution">
    <text evidence="1">The sequence shown here is derived from an EMBL/GenBank/DDBJ whole genome shotgun (WGS) entry which is preliminary data.</text>
</comment>
<name>A0A552UEM8_9SPHN</name>
<dbReference type="OrthoDB" id="8481704at2"/>
<accession>A0A552UEM8</accession>
<evidence type="ECO:0000313" key="2">
    <source>
        <dbReference type="Proteomes" id="UP000317894"/>
    </source>
</evidence>
<gene>
    <name evidence="1" type="ORF">FMM06_00215</name>
</gene>
<evidence type="ECO:0000313" key="1">
    <source>
        <dbReference type="EMBL" id="TRW16680.1"/>
    </source>
</evidence>
<dbReference type="EMBL" id="VJWA01000001">
    <property type="protein sequence ID" value="TRW16680.1"/>
    <property type="molecule type" value="Genomic_DNA"/>
</dbReference>
<protein>
    <recommendedName>
        <fullName evidence="3">Flagellar protein FlgJ</fullName>
    </recommendedName>
</protein>
<evidence type="ECO:0008006" key="3">
    <source>
        <dbReference type="Google" id="ProtNLM"/>
    </source>
</evidence>